<dbReference type="SUPFAM" id="SSF53474">
    <property type="entry name" value="alpha/beta-Hydrolases"/>
    <property type="match status" value="1"/>
</dbReference>
<keyword evidence="5" id="KW-1185">Reference proteome</keyword>
<dbReference type="Gene3D" id="3.40.50.1820">
    <property type="entry name" value="alpha/beta hydrolase"/>
    <property type="match status" value="2"/>
</dbReference>
<gene>
    <name evidence="4" type="ORF">V6N12_021497</name>
</gene>
<reference evidence="4 5" key="1">
    <citation type="journal article" date="2024" name="G3 (Bethesda)">
        <title>Genome assembly of Hibiscus sabdariffa L. provides insights into metabolisms of medicinal natural products.</title>
        <authorList>
            <person name="Kim T."/>
        </authorList>
    </citation>
    <scope>NUCLEOTIDE SEQUENCE [LARGE SCALE GENOMIC DNA]</scope>
    <source>
        <strain evidence="4">TK-2024</strain>
        <tissue evidence="4">Old leaves</tissue>
    </source>
</reference>
<dbReference type="InterPro" id="IPR029058">
    <property type="entry name" value="AB_hydrolase_fold"/>
</dbReference>
<keyword evidence="2" id="KW-0732">Signal</keyword>
<dbReference type="PANTHER" id="PTHR11005">
    <property type="entry name" value="LYSOSOMAL ACID LIPASE-RELATED"/>
    <property type="match status" value="1"/>
</dbReference>
<dbReference type="Proteomes" id="UP001472677">
    <property type="component" value="Unassembled WGS sequence"/>
</dbReference>
<accession>A0ABR2FSM6</accession>
<name>A0ABR2FSM6_9ROSI</name>
<dbReference type="InterPro" id="IPR006693">
    <property type="entry name" value="AB_hydrolase_lipase"/>
</dbReference>
<feature type="signal peptide" evidence="2">
    <location>
        <begin position="1"/>
        <end position="26"/>
    </location>
</feature>
<dbReference type="PIRSF" id="PIRSF000862">
    <property type="entry name" value="Steryl_ester_lip"/>
    <property type="match status" value="1"/>
</dbReference>
<sequence>MQVMSSLVVLGLCFLFLVVKPDRAYGSSRGSLGRNNGAAAPAVDGICAISVTPYGYKCQEHEVQTDDGYILSMQRIPEGRAGGSMGGQKKQPVLIQHGIFADGFTWLMNSPEQNLPMILADNGFDVWIANTRGTQFSRKHVFLDPARPEYWDWSWDELVTYDLPSVFGFVFNHTGQKIHYIGHSLGTLIGLTSFSEGHQAEQLKSATFLCPIAYVSHLKTKLVRLAAKAFVGDHEPQSTATKNLVHLAQSVRDGVIQKYDYGEEGNRKHYGEAKPPVYNISNIPRDLPIFISHGGLDPLSDVEDVGLLLELLKQHDETKLSVQFLKDYAHLDFIMGVNAKDLVYNQIVQFFSKYQQ</sequence>
<evidence type="ECO:0000259" key="3">
    <source>
        <dbReference type="Pfam" id="PF04083"/>
    </source>
</evidence>
<feature type="domain" description="Partial AB-hydrolase lipase" evidence="3">
    <location>
        <begin position="52"/>
        <end position="109"/>
    </location>
</feature>
<evidence type="ECO:0000256" key="2">
    <source>
        <dbReference type="SAM" id="SignalP"/>
    </source>
</evidence>
<dbReference type="InterPro" id="IPR025483">
    <property type="entry name" value="Lipase_euk"/>
</dbReference>
<feature type="chain" id="PRO_5045793051" description="Partial AB-hydrolase lipase domain-containing protein" evidence="2">
    <location>
        <begin position="27"/>
        <end position="356"/>
    </location>
</feature>
<organism evidence="4 5">
    <name type="scientific">Hibiscus sabdariffa</name>
    <name type="common">roselle</name>
    <dbReference type="NCBI Taxonomy" id="183260"/>
    <lineage>
        <taxon>Eukaryota</taxon>
        <taxon>Viridiplantae</taxon>
        <taxon>Streptophyta</taxon>
        <taxon>Embryophyta</taxon>
        <taxon>Tracheophyta</taxon>
        <taxon>Spermatophyta</taxon>
        <taxon>Magnoliopsida</taxon>
        <taxon>eudicotyledons</taxon>
        <taxon>Gunneridae</taxon>
        <taxon>Pentapetalae</taxon>
        <taxon>rosids</taxon>
        <taxon>malvids</taxon>
        <taxon>Malvales</taxon>
        <taxon>Malvaceae</taxon>
        <taxon>Malvoideae</taxon>
        <taxon>Hibiscus</taxon>
    </lineage>
</organism>
<evidence type="ECO:0000256" key="1">
    <source>
        <dbReference type="ARBA" id="ARBA00010701"/>
    </source>
</evidence>
<protein>
    <recommendedName>
        <fullName evidence="3">Partial AB-hydrolase lipase domain-containing protein</fullName>
    </recommendedName>
</protein>
<comment type="similarity">
    <text evidence="1">Belongs to the AB hydrolase superfamily. Lipase family.</text>
</comment>
<proteinExistence type="inferred from homology"/>
<comment type="caution">
    <text evidence="4">The sequence shown here is derived from an EMBL/GenBank/DDBJ whole genome shotgun (WGS) entry which is preliminary data.</text>
</comment>
<dbReference type="EMBL" id="JBBPBM010000004">
    <property type="protein sequence ID" value="KAK8586978.1"/>
    <property type="molecule type" value="Genomic_DNA"/>
</dbReference>
<evidence type="ECO:0000313" key="5">
    <source>
        <dbReference type="Proteomes" id="UP001472677"/>
    </source>
</evidence>
<dbReference type="Pfam" id="PF04083">
    <property type="entry name" value="Abhydro_lipase"/>
    <property type="match status" value="1"/>
</dbReference>
<evidence type="ECO:0000313" key="4">
    <source>
        <dbReference type="EMBL" id="KAK8586978.1"/>
    </source>
</evidence>